<dbReference type="PANTHER" id="PTHR21090">
    <property type="entry name" value="AROM/DEHYDROQUINATE SYNTHASE"/>
    <property type="match status" value="1"/>
</dbReference>
<dbReference type="GO" id="GO:0005737">
    <property type="term" value="C:cytoplasm"/>
    <property type="evidence" value="ECO:0007669"/>
    <property type="project" value="UniProtKB-SubCell"/>
</dbReference>
<dbReference type="PROSITE" id="PS00104">
    <property type="entry name" value="EPSP_SYNTHASE_1"/>
    <property type="match status" value="1"/>
</dbReference>
<feature type="binding site" evidence="8">
    <location>
        <position position="429"/>
    </location>
    <ligand>
        <name>phosphoenolpyruvate</name>
        <dbReference type="ChEBI" id="CHEBI:58702"/>
    </ligand>
</feature>
<feature type="binding site" evidence="8">
    <location>
        <position position="208"/>
    </location>
    <ligand>
        <name>3-phosphoshikimate</name>
        <dbReference type="ChEBI" id="CHEBI:145989"/>
    </ligand>
</feature>
<keyword evidence="3 8" id="KW-0963">Cytoplasm</keyword>
<dbReference type="NCBIfam" id="TIGR01356">
    <property type="entry name" value="aroA"/>
    <property type="match status" value="1"/>
</dbReference>
<dbReference type="Pfam" id="PF00275">
    <property type="entry name" value="EPSP_synthase"/>
    <property type="match status" value="1"/>
</dbReference>
<comment type="similarity">
    <text evidence="2 8">Belongs to the EPSP synthase family.</text>
</comment>
<dbReference type="HAMAP" id="MF_00210">
    <property type="entry name" value="EPSP_synth"/>
    <property type="match status" value="1"/>
</dbReference>
<evidence type="ECO:0000256" key="1">
    <source>
        <dbReference type="ARBA" id="ARBA00004811"/>
    </source>
</evidence>
<dbReference type="Proteomes" id="UP000017396">
    <property type="component" value="Chromosome"/>
</dbReference>
<comment type="pathway">
    <text evidence="1 8">Metabolic intermediate biosynthesis; chorismate biosynthesis; chorismate from D-erythrose 4-phosphate and phosphoenolpyruvate: step 6/7.</text>
</comment>
<evidence type="ECO:0000259" key="9">
    <source>
        <dbReference type="Pfam" id="PF00275"/>
    </source>
</evidence>
<feature type="domain" description="Enolpyruvate transferase" evidence="9">
    <location>
        <begin position="47"/>
        <end position="464"/>
    </location>
</feature>
<evidence type="ECO:0000256" key="3">
    <source>
        <dbReference type="ARBA" id="ARBA00022490"/>
    </source>
</evidence>
<dbReference type="FunFam" id="3.65.10.10:FF:000006">
    <property type="entry name" value="3-phosphoshikimate 1-carboxyvinyltransferase"/>
    <property type="match status" value="1"/>
</dbReference>
<feature type="binding site" evidence="8">
    <location>
        <position position="210"/>
    </location>
    <ligand>
        <name>phosphoenolpyruvate</name>
        <dbReference type="ChEBI" id="CHEBI:58702"/>
    </ligand>
</feature>
<feature type="active site" description="Proton acceptor" evidence="8">
    <location>
        <position position="356"/>
    </location>
</feature>
<feature type="binding site" evidence="8">
    <location>
        <position position="61"/>
    </location>
    <ligand>
        <name>phosphoenolpyruvate</name>
        <dbReference type="ChEBI" id="CHEBI:58702"/>
    </ligand>
</feature>
<dbReference type="InterPro" id="IPR036968">
    <property type="entry name" value="Enolpyruvate_Tfrase_sf"/>
</dbReference>
<comment type="subcellular location">
    <subcellularLocation>
        <location evidence="8">Cytoplasm</location>
    </subcellularLocation>
</comment>
<feature type="binding site" evidence="8">
    <location>
        <position position="210"/>
    </location>
    <ligand>
        <name>3-phosphoshikimate</name>
        <dbReference type="ChEBI" id="CHEBI:145989"/>
    </ligand>
</feature>
<gene>
    <name evidence="8 10" type="primary">aroA</name>
    <name evidence="10" type="ORF">GKIL_3957</name>
</gene>
<dbReference type="PANTHER" id="PTHR21090:SF5">
    <property type="entry name" value="PENTAFUNCTIONAL AROM POLYPEPTIDE"/>
    <property type="match status" value="1"/>
</dbReference>
<feature type="binding site" evidence="8">
    <location>
        <position position="163"/>
    </location>
    <ligand>
        <name>phosphoenolpyruvate</name>
        <dbReference type="ChEBI" id="CHEBI:58702"/>
    </ligand>
</feature>
<dbReference type="GO" id="GO:0008652">
    <property type="term" value="P:amino acid biosynthetic process"/>
    <property type="evidence" value="ECO:0007669"/>
    <property type="project" value="UniProtKB-KW"/>
</dbReference>
<keyword evidence="6 8" id="KW-0057">Aromatic amino acid biosynthesis</keyword>
<accession>U5QMS6</accession>
<evidence type="ECO:0000256" key="5">
    <source>
        <dbReference type="ARBA" id="ARBA00022679"/>
    </source>
</evidence>
<dbReference type="AlphaFoldDB" id="U5QMS6"/>
<dbReference type="GO" id="GO:0009073">
    <property type="term" value="P:aromatic amino acid family biosynthetic process"/>
    <property type="evidence" value="ECO:0007669"/>
    <property type="project" value="UniProtKB-KW"/>
</dbReference>
<evidence type="ECO:0000256" key="8">
    <source>
        <dbReference type="HAMAP-Rule" id="MF_00210"/>
    </source>
</evidence>
<feature type="binding site" evidence="8">
    <location>
        <position position="387"/>
    </location>
    <ligand>
        <name>phosphoenolpyruvate</name>
        <dbReference type="ChEBI" id="CHEBI:58702"/>
    </ligand>
</feature>
<feature type="binding site" evidence="8">
    <location>
        <position position="66"/>
    </location>
    <ligand>
        <name>3-phosphoshikimate</name>
        <dbReference type="ChEBI" id="CHEBI:145989"/>
    </ligand>
</feature>
<feature type="binding site" evidence="8">
    <location>
        <position position="62"/>
    </location>
    <ligand>
        <name>3-phosphoshikimate</name>
        <dbReference type="ChEBI" id="CHEBI:145989"/>
    </ligand>
</feature>
<reference evidence="10 11" key="1">
    <citation type="journal article" date="2013" name="PLoS ONE">
        <title>Cultivation and Complete Genome Sequencing of Gloeobacter kilaueensis sp. nov., from a Lava Cave in Kilauea Caldera, Hawai'i.</title>
        <authorList>
            <person name="Saw J.H."/>
            <person name="Schatz M."/>
            <person name="Brown M.V."/>
            <person name="Kunkel D.D."/>
            <person name="Foster J.S."/>
            <person name="Shick H."/>
            <person name="Christensen S."/>
            <person name="Hou S."/>
            <person name="Wan X."/>
            <person name="Donachie S.P."/>
        </authorList>
    </citation>
    <scope>NUCLEOTIDE SEQUENCE [LARGE SCALE GENOMIC DNA]</scope>
    <source>
        <strain evidence="11">JS</strain>
    </source>
</reference>
<dbReference type="GO" id="GO:0003866">
    <property type="term" value="F:3-phosphoshikimate 1-carboxyvinyltransferase activity"/>
    <property type="evidence" value="ECO:0007669"/>
    <property type="project" value="UniProtKB-UniRule"/>
</dbReference>
<dbReference type="GO" id="GO:0009423">
    <property type="term" value="P:chorismate biosynthetic process"/>
    <property type="evidence" value="ECO:0007669"/>
    <property type="project" value="UniProtKB-UniRule"/>
</dbReference>
<protein>
    <recommendedName>
        <fullName evidence="8">3-phosphoshikimate 1-carboxyvinyltransferase</fullName>
        <ecNumber evidence="8">2.5.1.19</ecNumber>
    </recommendedName>
    <alternativeName>
        <fullName evidence="8">5-enolpyruvylshikimate-3-phosphate synthase</fullName>
        <shortName evidence="8">EPSP synthase</shortName>
        <shortName evidence="8">EPSPS</shortName>
    </alternativeName>
</protein>
<dbReference type="InterPro" id="IPR023193">
    <property type="entry name" value="EPSP_synthase_CS"/>
</dbReference>
<proteinExistence type="inferred from homology"/>
<dbReference type="InterPro" id="IPR001986">
    <property type="entry name" value="Enolpyruvate_Tfrase_dom"/>
</dbReference>
<dbReference type="SUPFAM" id="SSF55205">
    <property type="entry name" value="EPT/RTPC-like"/>
    <property type="match status" value="1"/>
</dbReference>
<dbReference type="EC" id="2.5.1.19" evidence="8"/>
<dbReference type="InterPro" id="IPR013792">
    <property type="entry name" value="RNA3'P_cycl/enolpyr_Trfase_a/b"/>
</dbReference>
<feature type="binding site" evidence="8">
    <location>
        <position position="383"/>
    </location>
    <ligand>
        <name>3-phosphoshikimate</name>
        <dbReference type="ChEBI" id="CHEBI:145989"/>
    </ligand>
</feature>
<dbReference type="eggNOG" id="COG0128">
    <property type="taxonomic scope" value="Bacteria"/>
</dbReference>
<dbReference type="STRING" id="1183438.GKIL_3957"/>
<keyword evidence="5 8" id="KW-0808">Transferase</keyword>
<comment type="catalytic activity">
    <reaction evidence="7">
        <text>3-phosphoshikimate + phosphoenolpyruvate = 5-O-(1-carboxyvinyl)-3-phosphoshikimate + phosphate</text>
        <dbReference type="Rhea" id="RHEA:21256"/>
        <dbReference type="ChEBI" id="CHEBI:43474"/>
        <dbReference type="ChEBI" id="CHEBI:57701"/>
        <dbReference type="ChEBI" id="CHEBI:58702"/>
        <dbReference type="ChEBI" id="CHEBI:145989"/>
        <dbReference type="EC" id="2.5.1.19"/>
    </reaction>
    <physiologicalReaction direction="left-to-right" evidence="7">
        <dbReference type="Rhea" id="RHEA:21257"/>
    </physiologicalReaction>
</comment>
<dbReference type="InterPro" id="IPR006264">
    <property type="entry name" value="EPSP_synthase"/>
</dbReference>
<feature type="binding site" evidence="8">
    <location>
        <position position="356"/>
    </location>
    <ligand>
        <name>3-phosphoshikimate</name>
        <dbReference type="ChEBI" id="CHEBI:145989"/>
    </ligand>
</feature>
<dbReference type="UniPathway" id="UPA00053">
    <property type="reaction ID" value="UER00089"/>
</dbReference>
<evidence type="ECO:0000256" key="4">
    <source>
        <dbReference type="ARBA" id="ARBA00022605"/>
    </source>
</evidence>
<dbReference type="CDD" id="cd01556">
    <property type="entry name" value="EPSP_synthase"/>
    <property type="match status" value="1"/>
</dbReference>
<organism evidence="10 11">
    <name type="scientific">Gloeobacter kilaueensis (strain ATCC BAA-2537 / CCAP 1431/1 / ULC 316 / JS1)</name>
    <dbReference type="NCBI Taxonomy" id="1183438"/>
    <lineage>
        <taxon>Bacteria</taxon>
        <taxon>Bacillati</taxon>
        <taxon>Cyanobacteriota</taxon>
        <taxon>Cyanophyceae</taxon>
        <taxon>Gloeobacterales</taxon>
        <taxon>Gloeobacteraceae</taxon>
        <taxon>Gloeobacter</taxon>
    </lineage>
</organism>
<comment type="subunit">
    <text evidence="8">Monomer.</text>
</comment>
<dbReference type="EMBL" id="CP003587">
    <property type="protein sequence ID" value="AGY60203.1"/>
    <property type="molecule type" value="Genomic_DNA"/>
</dbReference>
<dbReference type="PATRIC" id="fig|1183438.3.peg.3894"/>
<dbReference type="HOGENOM" id="CLU_024321_0_1_3"/>
<keyword evidence="11" id="KW-1185">Reference proteome</keyword>
<comment type="caution">
    <text evidence="8">Lacks conserved residue(s) required for the propagation of feature annotation.</text>
</comment>
<evidence type="ECO:0000256" key="6">
    <source>
        <dbReference type="ARBA" id="ARBA00023141"/>
    </source>
</evidence>
<dbReference type="Gene3D" id="3.65.10.10">
    <property type="entry name" value="Enolpyruvate transferase domain"/>
    <property type="match status" value="2"/>
</dbReference>
<comment type="function">
    <text evidence="8">Catalyzes the transfer of the enolpyruvyl moiety of phosphoenolpyruvate (PEP) to the 5-hydroxyl of shikimate-3-phosphate (S3P) to produce enolpyruvyl shikimate-3-phosphate and inorganic phosphate.</text>
</comment>
<sequence>MALYGTRALLYQAIPERQSWTSFRKAGVQSCPASMGNKMDGSYTISPGSGLRGKITVAGDKSISHRALMLGGLAAGQTRIEGLLPGEDPQSTAHCLRALGAEVSEIKESGVRVQGTASGSFCEPQQVLDMGNSGTTMRLMLGILAAQPGLFCALTGDASLRSRPMQRVAAPLRQMGALIWGREGGSKAPLALVGQPLQPIHYASPVASAQVKSAVLLAGLFCEGWTSVTEPVRSRDHTERMLAAFGAEVQVEGTTASVRGPVRLSGQSLRVPGDISSAAFWLVAASIVPDSELLLLNVGINPTRTGILDVLAEMGADIAIEDARLSGGEPVADLRVRTAALQACTIGGELIPRLIDEIPILAVAACCAAGRTVIRDAAELRVKESDRLTTMARELRRLGARIEEQPDGLTIEGGHPLQGADVESHGDHRVAMSLAIAALVAQGRTQLADGQCAAVSYPRFWEELERLQGRE</sequence>
<evidence type="ECO:0000313" key="11">
    <source>
        <dbReference type="Proteomes" id="UP000017396"/>
    </source>
</evidence>
<evidence type="ECO:0000256" key="7">
    <source>
        <dbReference type="ARBA" id="ARBA00044633"/>
    </source>
</evidence>
<name>U5QMS6_GLOK1</name>
<dbReference type="PIRSF" id="PIRSF000505">
    <property type="entry name" value="EPSPS"/>
    <property type="match status" value="1"/>
</dbReference>
<dbReference type="KEGG" id="glj:GKIL_3957"/>
<dbReference type="PROSITE" id="PS00885">
    <property type="entry name" value="EPSP_SYNTHASE_2"/>
    <property type="match status" value="1"/>
</dbReference>
<keyword evidence="4 8" id="KW-0028">Amino-acid biosynthesis</keyword>
<evidence type="ECO:0000256" key="2">
    <source>
        <dbReference type="ARBA" id="ARBA00009948"/>
    </source>
</evidence>
<feature type="binding site" evidence="8">
    <location>
        <position position="134"/>
    </location>
    <ligand>
        <name>phosphoenolpyruvate</name>
        <dbReference type="ChEBI" id="CHEBI:58702"/>
    </ligand>
</feature>
<evidence type="ECO:0000313" key="10">
    <source>
        <dbReference type="EMBL" id="AGY60203.1"/>
    </source>
</evidence>
<feature type="binding site" evidence="8">
    <location>
        <position position="61"/>
    </location>
    <ligand>
        <name>3-phosphoshikimate</name>
        <dbReference type="ChEBI" id="CHEBI:145989"/>
    </ligand>
</feature>